<feature type="transmembrane region" description="Helical" evidence="7">
    <location>
        <begin position="93"/>
        <end position="114"/>
    </location>
</feature>
<keyword evidence="5 7" id="KW-1133">Transmembrane helix</keyword>
<reference evidence="9 10" key="1">
    <citation type="submission" date="2018-10" db="EMBL/GenBank/DDBJ databases">
        <title>Isolation, diversity and antifungal activity of actinobacteria from wheat.</title>
        <authorList>
            <person name="Han C."/>
        </authorList>
    </citation>
    <scope>NUCLEOTIDE SEQUENCE [LARGE SCALE GENOMIC DNA]</scope>
    <source>
        <strain evidence="9 10">NEAU-YY56</strain>
    </source>
</reference>
<dbReference type="EMBL" id="RFFI01000152">
    <property type="protein sequence ID" value="RMI03717.1"/>
    <property type="molecule type" value="Genomic_DNA"/>
</dbReference>
<evidence type="ECO:0000256" key="5">
    <source>
        <dbReference type="ARBA" id="ARBA00022989"/>
    </source>
</evidence>
<sequence length="266" mass="29182">MRNQKTLMWTVMYAVLCVLAAMWIYPIVIAFVESFKVGGAGNYEAVLNHPRFDYWSAIGNSFLLAGGSTVIIVVISSLAGFAFARMRFRGRNFLYRALLACMAIPVASVVTPLFATMNDLGLRDSYVGVIIPLVAFNVLVMLLLMKNHFDGIPAELVEAATIDGARPIGVFTKIFLPLSGPVLANVSVLSFVYCWNEYLLPNLLLSDEGKFPVTAAVALLQYERMSQEQIGQLYAGLILMTIPSVIVYLFSQRYLQSGLTAGAVKS</sequence>
<dbReference type="SUPFAM" id="SSF161098">
    <property type="entry name" value="MetI-like"/>
    <property type="match status" value="1"/>
</dbReference>
<evidence type="ECO:0000313" key="9">
    <source>
        <dbReference type="EMBL" id="RMI03717.1"/>
    </source>
</evidence>
<feature type="transmembrane region" description="Helical" evidence="7">
    <location>
        <begin position="52"/>
        <end position="81"/>
    </location>
</feature>
<keyword evidence="4 7" id="KW-0812">Transmembrane</keyword>
<dbReference type="Pfam" id="PF00528">
    <property type="entry name" value="BPD_transp_1"/>
    <property type="match status" value="1"/>
</dbReference>
<dbReference type="OrthoDB" id="9794684at2"/>
<evidence type="ECO:0000259" key="8">
    <source>
        <dbReference type="PROSITE" id="PS50928"/>
    </source>
</evidence>
<evidence type="ECO:0000256" key="1">
    <source>
        <dbReference type="ARBA" id="ARBA00004651"/>
    </source>
</evidence>
<dbReference type="GO" id="GO:0005886">
    <property type="term" value="C:plasma membrane"/>
    <property type="evidence" value="ECO:0007669"/>
    <property type="project" value="UniProtKB-SubCell"/>
</dbReference>
<feature type="domain" description="ABC transmembrane type-1" evidence="8">
    <location>
        <begin position="58"/>
        <end position="251"/>
    </location>
</feature>
<dbReference type="GO" id="GO:0055085">
    <property type="term" value="P:transmembrane transport"/>
    <property type="evidence" value="ECO:0007669"/>
    <property type="project" value="InterPro"/>
</dbReference>
<evidence type="ECO:0000256" key="6">
    <source>
        <dbReference type="ARBA" id="ARBA00023136"/>
    </source>
</evidence>
<comment type="similarity">
    <text evidence="7">Belongs to the binding-protein-dependent transport system permease family.</text>
</comment>
<gene>
    <name evidence="9" type="ORF">EBM89_18625</name>
</gene>
<keyword evidence="2 7" id="KW-0813">Transport</keyword>
<feature type="transmembrane region" description="Helical" evidence="7">
    <location>
        <begin position="7"/>
        <end position="32"/>
    </location>
</feature>
<comment type="subcellular location">
    <subcellularLocation>
        <location evidence="1 7">Cell membrane</location>
        <topology evidence="1 7">Multi-pass membrane protein</topology>
    </subcellularLocation>
</comment>
<feature type="transmembrane region" description="Helical" evidence="7">
    <location>
        <begin position="126"/>
        <end position="145"/>
    </location>
</feature>
<dbReference type="AlphaFoldDB" id="A0A3M2INV5"/>
<protein>
    <submittedName>
        <fullName evidence="9">Carbohydrate ABC transporter permease</fullName>
    </submittedName>
</protein>
<organism evidence="9 10">
    <name type="scientific">Cellulomonas triticagri</name>
    <dbReference type="NCBI Taxonomy" id="2483352"/>
    <lineage>
        <taxon>Bacteria</taxon>
        <taxon>Bacillati</taxon>
        <taxon>Actinomycetota</taxon>
        <taxon>Actinomycetes</taxon>
        <taxon>Micrococcales</taxon>
        <taxon>Cellulomonadaceae</taxon>
        <taxon>Cellulomonas</taxon>
    </lineage>
</organism>
<dbReference type="InterPro" id="IPR035906">
    <property type="entry name" value="MetI-like_sf"/>
</dbReference>
<proteinExistence type="inferred from homology"/>
<dbReference type="PANTHER" id="PTHR43744:SF12">
    <property type="entry name" value="ABC TRANSPORTER PERMEASE PROTEIN MG189-RELATED"/>
    <property type="match status" value="1"/>
</dbReference>
<keyword evidence="6 7" id="KW-0472">Membrane</keyword>
<keyword evidence="10" id="KW-1185">Reference proteome</keyword>
<evidence type="ECO:0000256" key="4">
    <source>
        <dbReference type="ARBA" id="ARBA00022692"/>
    </source>
</evidence>
<dbReference type="RefSeq" id="WP_122151117.1">
    <property type="nucleotide sequence ID" value="NZ_RFFI01000152.1"/>
</dbReference>
<keyword evidence="3" id="KW-1003">Cell membrane</keyword>
<evidence type="ECO:0000256" key="3">
    <source>
        <dbReference type="ARBA" id="ARBA00022475"/>
    </source>
</evidence>
<feature type="transmembrane region" description="Helical" evidence="7">
    <location>
        <begin position="230"/>
        <end position="250"/>
    </location>
</feature>
<accession>A0A3M2INV5</accession>
<dbReference type="PANTHER" id="PTHR43744">
    <property type="entry name" value="ABC TRANSPORTER PERMEASE PROTEIN MG189-RELATED-RELATED"/>
    <property type="match status" value="1"/>
</dbReference>
<dbReference type="Proteomes" id="UP000269289">
    <property type="component" value="Unassembled WGS sequence"/>
</dbReference>
<evidence type="ECO:0000313" key="10">
    <source>
        <dbReference type="Proteomes" id="UP000269289"/>
    </source>
</evidence>
<name>A0A3M2INV5_9CELL</name>
<dbReference type="InterPro" id="IPR000515">
    <property type="entry name" value="MetI-like"/>
</dbReference>
<comment type="caution">
    <text evidence="9">The sequence shown here is derived from an EMBL/GenBank/DDBJ whole genome shotgun (WGS) entry which is preliminary data.</text>
</comment>
<dbReference type="Gene3D" id="1.10.3720.10">
    <property type="entry name" value="MetI-like"/>
    <property type="match status" value="1"/>
</dbReference>
<dbReference type="PROSITE" id="PS50928">
    <property type="entry name" value="ABC_TM1"/>
    <property type="match status" value="1"/>
</dbReference>
<evidence type="ECO:0000256" key="7">
    <source>
        <dbReference type="RuleBase" id="RU363032"/>
    </source>
</evidence>
<dbReference type="CDD" id="cd06261">
    <property type="entry name" value="TM_PBP2"/>
    <property type="match status" value="1"/>
</dbReference>
<evidence type="ECO:0000256" key="2">
    <source>
        <dbReference type="ARBA" id="ARBA00022448"/>
    </source>
</evidence>